<dbReference type="Gene3D" id="1.10.287.480">
    <property type="entry name" value="helix hairpin bin"/>
    <property type="match status" value="1"/>
</dbReference>
<keyword evidence="3" id="KW-1015">Disulfide bond</keyword>
<dbReference type="InterPro" id="IPR016153">
    <property type="entry name" value="Heat_shock_Hsp33_N"/>
</dbReference>
<evidence type="ECO:0000313" key="6">
    <source>
        <dbReference type="EMBL" id="AXK82992.1"/>
    </source>
</evidence>
<dbReference type="PANTHER" id="PTHR30111">
    <property type="entry name" value="33 KDA CHAPERONIN"/>
    <property type="match status" value="1"/>
</dbReference>
<evidence type="ECO:0000256" key="3">
    <source>
        <dbReference type="ARBA" id="ARBA00023157"/>
    </source>
</evidence>
<dbReference type="GO" id="GO:0044183">
    <property type="term" value="F:protein folding chaperone"/>
    <property type="evidence" value="ECO:0007669"/>
    <property type="project" value="TreeGrafter"/>
</dbReference>
<evidence type="ECO:0000256" key="2">
    <source>
        <dbReference type="ARBA" id="ARBA00022833"/>
    </source>
</evidence>
<evidence type="ECO:0000256" key="5">
    <source>
        <dbReference type="ARBA" id="ARBA00023284"/>
    </source>
</evidence>
<dbReference type="Gene3D" id="3.90.1280.10">
    <property type="entry name" value="HSP33 redox switch-like"/>
    <property type="match status" value="1"/>
</dbReference>
<dbReference type="InterPro" id="IPR000397">
    <property type="entry name" value="Heat_shock_Hsp33"/>
</dbReference>
<keyword evidence="1" id="KW-0963">Cytoplasm</keyword>
<reference evidence="6 7" key="1">
    <citation type="submission" date="2018-07" db="EMBL/GenBank/DDBJ databases">
        <authorList>
            <person name="Quirk P.G."/>
            <person name="Krulwich T.A."/>
        </authorList>
    </citation>
    <scope>NUCLEOTIDE SEQUENCE [LARGE SCALE GENOMIC DNA]</scope>
    <source>
        <strain evidence="6 7">CC-BB4</strain>
    </source>
</reference>
<dbReference type="Pfam" id="PF01430">
    <property type="entry name" value="HSP33"/>
    <property type="match status" value="1"/>
</dbReference>
<dbReference type="CDD" id="cd00498">
    <property type="entry name" value="Hsp33"/>
    <property type="match status" value="1"/>
</dbReference>
<dbReference type="GO" id="GO:0051082">
    <property type="term" value="F:unfolded protein binding"/>
    <property type="evidence" value="ECO:0007669"/>
    <property type="project" value="InterPro"/>
</dbReference>
<organism evidence="6 7">
    <name type="scientific">Pseudolabrys taiwanensis</name>
    <dbReference type="NCBI Taxonomy" id="331696"/>
    <lineage>
        <taxon>Bacteria</taxon>
        <taxon>Pseudomonadati</taxon>
        <taxon>Pseudomonadota</taxon>
        <taxon>Alphaproteobacteria</taxon>
        <taxon>Hyphomicrobiales</taxon>
        <taxon>Xanthobacteraceae</taxon>
        <taxon>Pseudolabrys</taxon>
    </lineage>
</organism>
<dbReference type="NCBIfam" id="NF002386">
    <property type="entry name" value="PRK01402.1"/>
    <property type="match status" value="1"/>
</dbReference>
<dbReference type="OrthoDB" id="9793753at2"/>
<gene>
    <name evidence="6" type="ORF">DW352_22185</name>
</gene>
<dbReference type="Gene3D" id="3.55.30.10">
    <property type="entry name" value="Hsp33 domain"/>
    <property type="match status" value="1"/>
</dbReference>
<dbReference type="GO" id="GO:0042026">
    <property type="term" value="P:protein refolding"/>
    <property type="evidence" value="ECO:0007669"/>
    <property type="project" value="TreeGrafter"/>
</dbReference>
<dbReference type="GO" id="GO:0005737">
    <property type="term" value="C:cytoplasm"/>
    <property type="evidence" value="ECO:0007669"/>
    <property type="project" value="InterPro"/>
</dbReference>
<accession>A0A346A1E5</accession>
<name>A0A346A1E5_9HYPH</name>
<dbReference type="AlphaFoldDB" id="A0A346A1E5"/>
<sequence>MTDMSDYSAIPTRAPSAATVDDAVLPFEVSSLDLRGRVVRLGPVVDEILEKHAYPQPVAKLLGEALVLTVMLGSALKIEGRFILQTQADGPVRMLVVDFMAPNKVRACARFDQDRVAEAIAAGKTDAGTLLGDGHLAMTIDQGPDMSRYQGLVALNGGSLEDAAHEYFLRSEQIPTRVRLAVAEELRAREGGATHRWRAGGIMLQFLPKSADRARVADLHPGDAPEGVEAHAVVEDESWVEGRALVSTVEDVELIDPELSSERLVYRLFHEPGVRVFEATDVRAECSCSRDAVESMLKSFSQDDRDHMVENGKISVTCEFCSANYEFAPADVGANES</sequence>
<dbReference type="Proteomes" id="UP000254889">
    <property type="component" value="Chromosome"/>
</dbReference>
<dbReference type="KEGG" id="ptaw:DW352_22185"/>
<dbReference type="EMBL" id="CP031417">
    <property type="protein sequence ID" value="AXK82992.1"/>
    <property type="molecule type" value="Genomic_DNA"/>
</dbReference>
<dbReference type="PANTHER" id="PTHR30111:SF1">
    <property type="entry name" value="33 KDA CHAPERONIN"/>
    <property type="match status" value="1"/>
</dbReference>
<keyword evidence="2" id="KW-0862">Zinc</keyword>
<dbReference type="SUPFAM" id="SSF118352">
    <property type="entry name" value="HSP33 redox switch-like"/>
    <property type="match status" value="1"/>
</dbReference>
<dbReference type="InterPro" id="IPR016154">
    <property type="entry name" value="Heat_shock_Hsp33_C"/>
</dbReference>
<dbReference type="SUPFAM" id="SSF64397">
    <property type="entry name" value="Hsp33 domain"/>
    <property type="match status" value="1"/>
</dbReference>
<dbReference type="RefSeq" id="WP_115693371.1">
    <property type="nucleotide sequence ID" value="NZ_CP031417.1"/>
</dbReference>
<keyword evidence="5" id="KW-0676">Redox-active center</keyword>
<evidence type="ECO:0000256" key="4">
    <source>
        <dbReference type="ARBA" id="ARBA00023186"/>
    </source>
</evidence>
<dbReference type="InterPro" id="IPR023212">
    <property type="entry name" value="Hsp33_helix_hairpin_bin_dom_sf"/>
</dbReference>
<evidence type="ECO:0000313" key="7">
    <source>
        <dbReference type="Proteomes" id="UP000254889"/>
    </source>
</evidence>
<proteinExistence type="predicted"/>
<dbReference type="PIRSF" id="PIRSF005261">
    <property type="entry name" value="Heat_shock_Hsp33"/>
    <property type="match status" value="1"/>
</dbReference>
<evidence type="ECO:0000256" key="1">
    <source>
        <dbReference type="ARBA" id="ARBA00022490"/>
    </source>
</evidence>
<keyword evidence="7" id="KW-1185">Reference proteome</keyword>
<protein>
    <submittedName>
        <fullName evidence="6">Hsp33 family molecular chaperone</fullName>
    </submittedName>
</protein>
<keyword evidence="4" id="KW-0143">Chaperone</keyword>